<dbReference type="OrthoDB" id="2150942at2759"/>
<proteinExistence type="predicted"/>
<gene>
    <name evidence="1" type="ORF">AK812_SmicGene36867</name>
</gene>
<sequence>MGPSNEPALALAEGDATLQFLLNADAGTRVTFLSFLFATKSISWALAVLLAARLRGSYVPIIYGAGPVAAAIDTARNRFPRIALGAERAAQRAAASRSARLLAGLAGAEPLHLAPAVAEVTVAFRFVWPLWFPMQCWLMLRCWPGIHTQTEAFAQTDARYDSKVEDVIDSRSSDIKIAALPSPLAVAKCACARQLLEAARAGAMEAAIRSLLESTFGEFVEGMDRASASSFPMTLKDLNLREKAIQEELDEDGNFPFDLTSGRIGQVTVSPGWMGTVEVVATGIVLNFTFSPMKAMNNAFRNKEDPDEEEEQYMGVPQAPPPHPGVPMGGPPPRDVPPRFCQNHFTSAQREKIDPCQRPCERCGTQDMIAEKQSVDRWSVSPAMQKLPWLSYLKNGLYYRFFRLAPSIGELHAPSEAWELTQVPPGRLWRLQQLAPQLIDDFGDRRCLFVQAQALQAGAEVSPHRDALPSGGDMIATVVLEGASIVRVGSQRFQVQAGDFYAIGHDKCMIARTMSTARINAEAFYKEYHGHQVSHLEPLVKTLRENGAQSFIYLAGDSTLDNKHWLFTHRGSFREEKSAAAAINGYEKALDPPVMLKDVSYWINQECSRVQPQARTPCINCAVEESCIVQREVDGLLDQDKFIRDNLREEDVLVVDMGGNDVALRPTCWLIVFFISKVGELPGEVRHVDEPISSYGALGYNTNPDKLQTVMRQVYSWGVSQLSIPDVTIMPLPLYEVLDGKDTTDYVARVEPSEKGGQKMGKAIAEAILAQENECGFFPCSLEVLRSYGAAASARYYVEHEVLSSPRDRLSVTFRYGLSPLTVLPPLAGEALRQGDRGGASVLWD</sequence>
<keyword evidence="2" id="KW-1185">Reference proteome</keyword>
<comment type="caution">
    <text evidence="1">The sequence shown here is derived from an EMBL/GenBank/DDBJ whole genome shotgun (WGS) entry which is preliminary data.</text>
</comment>
<evidence type="ECO:0000313" key="1">
    <source>
        <dbReference type="EMBL" id="OLP82473.1"/>
    </source>
</evidence>
<organism evidence="1 2">
    <name type="scientific">Symbiodinium microadriaticum</name>
    <name type="common">Dinoflagellate</name>
    <name type="synonym">Zooxanthella microadriatica</name>
    <dbReference type="NCBI Taxonomy" id="2951"/>
    <lineage>
        <taxon>Eukaryota</taxon>
        <taxon>Sar</taxon>
        <taxon>Alveolata</taxon>
        <taxon>Dinophyceae</taxon>
        <taxon>Suessiales</taxon>
        <taxon>Symbiodiniaceae</taxon>
        <taxon>Symbiodinium</taxon>
    </lineage>
</organism>
<name>A0A1Q9CHQ7_SYMMI</name>
<evidence type="ECO:0000313" key="2">
    <source>
        <dbReference type="Proteomes" id="UP000186817"/>
    </source>
</evidence>
<dbReference type="AlphaFoldDB" id="A0A1Q9CHQ7"/>
<protein>
    <submittedName>
        <fullName evidence="1">Uncharacterized protein</fullName>
    </submittedName>
</protein>
<dbReference type="Proteomes" id="UP000186817">
    <property type="component" value="Unassembled WGS sequence"/>
</dbReference>
<reference evidence="1 2" key="1">
    <citation type="submission" date="2016-02" db="EMBL/GenBank/DDBJ databases">
        <title>Genome analysis of coral dinoflagellate symbionts highlights evolutionary adaptations to a symbiotic lifestyle.</title>
        <authorList>
            <person name="Aranda M."/>
            <person name="Li Y."/>
            <person name="Liew Y.J."/>
            <person name="Baumgarten S."/>
            <person name="Simakov O."/>
            <person name="Wilson M."/>
            <person name="Piel J."/>
            <person name="Ashoor H."/>
            <person name="Bougouffa S."/>
            <person name="Bajic V.B."/>
            <person name="Ryu T."/>
            <person name="Ravasi T."/>
            <person name="Bayer T."/>
            <person name="Micklem G."/>
            <person name="Kim H."/>
            <person name="Bhak J."/>
            <person name="Lajeunesse T.C."/>
            <person name="Voolstra C.R."/>
        </authorList>
    </citation>
    <scope>NUCLEOTIDE SEQUENCE [LARGE SCALE GENOMIC DNA]</scope>
    <source>
        <strain evidence="1 2">CCMP2467</strain>
    </source>
</reference>
<dbReference type="EMBL" id="LSRX01001189">
    <property type="protein sequence ID" value="OLP82473.1"/>
    <property type="molecule type" value="Genomic_DNA"/>
</dbReference>
<accession>A0A1Q9CHQ7</accession>